<evidence type="ECO:0000256" key="2">
    <source>
        <dbReference type="ARBA" id="ARBA00022840"/>
    </source>
</evidence>
<dbReference type="InterPro" id="IPR003439">
    <property type="entry name" value="ABC_transporter-like_ATP-bd"/>
</dbReference>
<dbReference type="EMBL" id="MWPS01000043">
    <property type="protein sequence ID" value="OPG15180.1"/>
    <property type="molecule type" value="Genomic_DNA"/>
</dbReference>
<organism evidence="4 5">
    <name type="scientific">Ferroacidibacillus organovorans</name>
    <dbReference type="NCBI Taxonomy" id="1765683"/>
    <lineage>
        <taxon>Bacteria</taxon>
        <taxon>Bacillati</taxon>
        <taxon>Bacillota</taxon>
        <taxon>Bacilli</taxon>
        <taxon>Bacillales</taxon>
        <taxon>Alicyclobacillaceae</taxon>
        <taxon>Ferroacidibacillus</taxon>
    </lineage>
</organism>
<dbReference type="Proteomes" id="UP000190229">
    <property type="component" value="Unassembled WGS sequence"/>
</dbReference>
<dbReference type="InterPro" id="IPR050107">
    <property type="entry name" value="ABC_carbohydrate_import_ATPase"/>
</dbReference>
<proteinExistence type="predicted"/>
<sequence length="257" mass="28179">MWVPNGVSSPYVLQAQGISKNYGKIQALAAVDFAIGAGEVVGLVGDNGAGKSTLIKVLSGAIMPDAGELQLKGENVRLKSPADARRRGIETVYQDLSLAPHLTIADNLFLGREMFHSNFSRMFGVLNRKHMMERAQQILDELHVTVRSMKSSIAELSGGQRQAVAVARAVLWGDSMIILDEPTNHLGVEEVEMVLNLIRRVRERGIPVVFISHTLPHVLEVTDRIEVMFLGRKVKSLITKDTTLDEVIAYITGSRVA</sequence>
<comment type="caution">
    <text evidence="4">The sequence shown here is derived from an EMBL/GenBank/DDBJ whole genome shotgun (WGS) entry which is preliminary data.</text>
</comment>
<keyword evidence="2 4" id="KW-0067">ATP-binding</keyword>
<reference evidence="4 5" key="1">
    <citation type="submission" date="2017-02" db="EMBL/GenBank/DDBJ databases">
        <title>Draft genome of Acidibacillus ferrooxidans Huett2.</title>
        <authorList>
            <person name="Schopf S."/>
        </authorList>
    </citation>
    <scope>NUCLEOTIDE SEQUENCE [LARGE SCALE GENOMIC DNA]</scope>
    <source>
        <strain evidence="4 5">Huett2</strain>
    </source>
</reference>
<evidence type="ECO:0000313" key="5">
    <source>
        <dbReference type="Proteomes" id="UP000190229"/>
    </source>
</evidence>
<dbReference type="AlphaFoldDB" id="A0A1V4EQQ9"/>
<dbReference type="InterPro" id="IPR003593">
    <property type="entry name" value="AAA+_ATPase"/>
</dbReference>
<dbReference type="Pfam" id="PF00005">
    <property type="entry name" value="ABC_tran"/>
    <property type="match status" value="1"/>
</dbReference>
<keyword evidence="1" id="KW-0547">Nucleotide-binding</keyword>
<dbReference type="InterPro" id="IPR017871">
    <property type="entry name" value="ABC_transporter-like_CS"/>
</dbReference>
<protein>
    <submittedName>
        <fullName evidence="4">Sugar ABC transporter ATP-binding protein</fullName>
    </submittedName>
</protein>
<dbReference type="InterPro" id="IPR027417">
    <property type="entry name" value="P-loop_NTPase"/>
</dbReference>
<dbReference type="Gene3D" id="3.40.50.300">
    <property type="entry name" value="P-loop containing nucleotide triphosphate hydrolases"/>
    <property type="match status" value="1"/>
</dbReference>
<dbReference type="SUPFAM" id="SSF52540">
    <property type="entry name" value="P-loop containing nucleoside triphosphate hydrolases"/>
    <property type="match status" value="1"/>
</dbReference>
<dbReference type="PANTHER" id="PTHR43790:SF8">
    <property type="entry name" value="SUGAR ABC TRANSPORTER ATP-BINDING PROTEIN"/>
    <property type="match status" value="1"/>
</dbReference>
<dbReference type="CDD" id="cd03216">
    <property type="entry name" value="ABC_Carb_Monos_I"/>
    <property type="match status" value="1"/>
</dbReference>
<feature type="domain" description="ABC transporter" evidence="3">
    <location>
        <begin position="13"/>
        <end position="255"/>
    </location>
</feature>
<dbReference type="PROSITE" id="PS00211">
    <property type="entry name" value="ABC_TRANSPORTER_1"/>
    <property type="match status" value="1"/>
</dbReference>
<dbReference type="PROSITE" id="PS50893">
    <property type="entry name" value="ABC_TRANSPORTER_2"/>
    <property type="match status" value="1"/>
</dbReference>
<evidence type="ECO:0000313" key="4">
    <source>
        <dbReference type="EMBL" id="OPG15180.1"/>
    </source>
</evidence>
<gene>
    <name evidence="4" type="ORF">B2M26_13600</name>
</gene>
<name>A0A1V4EQQ9_9BACL</name>
<dbReference type="GO" id="GO:0005524">
    <property type="term" value="F:ATP binding"/>
    <property type="evidence" value="ECO:0007669"/>
    <property type="project" value="UniProtKB-KW"/>
</dbReference>
<evidence type="ECO:0000259" key="3">
    <source>
        <dbReference type="PROSITE" id="PS50893"/>
    </source>
</evidence>
<evidence type="ECO:0000256" key="1">
    <source>
        <dbReference type="ARBA" id="ARBA00022741"/>
    </source>
</evidence>
<dbReference type="SMART" id="SM00382">
    <property type="entry name" value="AAA"/>
    <property type="match status" value="1"/>
</dbReference>
<dbReference type="GO" id="GO:0016887">
    <property type="term" value="F:ATP hydrolysis activity"/>
    <property type="evidence" value="ECO:0007669"/>
    <property type="project" value="InterPro"/>
</dbReference>
<dbReference type="PANTHER" id="PTHR43790">
    <property type="entry name" value="CARBOHYDRATE TRANSPORT ATP-BINDING PROTEIN MG119-RELATED"/>
    <property type="match status" value="1"/>
</dbReference>
<accession>A0A1V4EQQ9</accession>
<keyword evidence="5" id="KW-1185">Reference proteome</keyword>